<gene>
    <name evidence="5" type="ORF">C6Y40_00840</name>
</gene>
<evidence type="ECO:0000256" key="2">
    <source>
        <dbReference type="ARBA" id="ARBA00022729"/>
    </source>
</evidence>
<comment type="caution">
    <text evidence="5">The sequence shown here is derived from an EMBL/GenBank/DDBJ whole genome shotgun (WGS) entry which is preliminary data.</text>
</comment>
<dbReference type="OrthoDB" id="9781691at2"/>
<dbReference type="InterPro" id="IPR044993">
    <property type="entry name" value="BXL"/>
</dbReference>
<dbReference type="Gene3D" id="2.60.40.10">
    <property type="entry name" value="Immunoglobulins"/>
    <property type="match status" value="1"/>
</dbReference>
<name>A0A2S9VGA2_9ALTE</name>
<dbReference type="Gene3D" id="3.40.50.1700">
    <property type="entry name" value="Glycoside hydrolase family 3 C-terminal domain"/>
    <property type="match status" value="2"/>
</dbReference>
<dbReference type="InterPro" id="IPR017853">
    <property type="entry name" value="GH"/>
</dbReference>
<dbReference type="GO" id="GO:0045493">
    <property type="term" value="P:xylan catabolic process"/>
    <property type="evidence" value="ECO:0007669"/>
    <property type="project" value="InterPro"/>
</dbReference>
<evidence type="ECO:0000256" key="3">
    <source>
        <dbReference type="ARBA" id="ARBA00022801"/>
    </source>
</evidence>
<dbReference type="Pfam" id="PF00933">
    <property type="entry name" value="Glyco_hydro_3"/>
    <property type="match status" value="1"/>
</dbReference>
<feature type="domain" description="Fibronectin type III-like" evidence="4">
    <location>
        <begin position="823"/>
        <end position="892"/>
    </location>
</feature>
<dbReference type="GO" id="GO:0046556">
    <property type="term" value="F:alpha-L-arabinofuranosidase activity"/>
    <property type="evidence" value="ECO:0007669"/>
    <property type="project" value="TreeGrafter"/>
</dbReference>
<dbReference type="InterPro" id="IPR036962">
    <property type="entry name" value="Glyco_hydro_3_N_sf"/>
</dbReference>
<dbReference type="Pfam" id="PF01915">
    <property type="entry name" value="Glyco_hydro_3_C"/>
    <property type="match status" value="1"/>
</dbReference>
<dbReference type="PANTHER" id="PTHR42721:SF3">
    <property type="entry name" value="BETA-D-XYLOSIDASE 5-RELATED"/>
    <property type="match status" value="1"/>
</dbReference>
<dbReference type="Gene3D" id="3.20.20.300">
    <property type="entry name" value="Glycoside hydrolase, family 3, N-terminal domain"/>
    <property type="match status" value="1"/>
</dbReference>
<dbReference type="InterPro" id="IPR001764">
    <property type="entry name" value="Glyco_hydro_3_N"/>
</dbReference>
<dbReference type="PANTHER" id="PTHR42721">
    <property type="entry name" value="SUGAR HYDROLASE-RELATED"/>
    <property type="match status" value="1"/>
</dbReference>
<dbReference type="InterPro" id="IPR013783">
    <property type="entry name" value="Ig-like_fold"/>
</dbReference>
<dbReference type="InterPro" id="IPR036881">
    <property type="entry name" value="Glyco_hydro_3_C_sf"/>
</dbReference>
<dbReference type="SUPFAM" id="SSF52279">
    <property type="entry name" value="Beta-D-glucan exohydrolase, C-terminal domain"/>
    <property type="match status" value="1"/>
</dbReference>
<evidence type="ECO:0000313" key="6">
    <source>
        <dbReference type="Proteomes" id="UP000238949"/>
    </source>
</evidence>
<dbReference type="Pfam" id="PF14310">
    <property type="entry name" value="Fn3-like"/>
    <property type="match status" value="1"/>
</dbReference>
<organism evidence="5 6">
    <name type="scientific">Alteromonas alba</name>
    <dbReference type="NCBI Taxonomy" id="2079529"/>
    <lineage>
        <taxon>Bacteria</taxon>
        <taxon>Pseudomonadati</taxon>
        <taxon>Pseudomonadota</taxon>
        <taxon>Gammaproteobacteria</taxon>
        <taxon>Alteromonadales</taxon>
        <taxon>Alteromonadaceae</taxon>
        <taxon>Alteromonas/Salinimonas group</taxon>
        <taxon>Alteromonas</taxon>
    </lineage>
</organism>
<dbReference type="Proteomes" id="UP000238949">
    <property type="component" value="Unassembled WGS sequence"/>
</dbReference>
<dbReference type="InterPro" id="IPR002772">
    <property type="entry name" value="Glyco_hydro_3_C"/>
</dbReference>
<reference evidence="6" key="1">
    <citation type="journal article" date="2020" name="Int. J. Syst. Evol. Microbiol.">
        <title>Alteromonas alba sp. nov., a marine bacterium isolated from the seawater of the West Pacific Ocean.</title>
        <authorList>
            <person name="Sun C."/>
            <person name="Wu Y.-H."/>
            <person name="Xamxidin M."/>
            <person name="Cheng H."/>
            <person name="Xu X.-W."/>
        </authorList>
    </citation>
    <scope>NUCLEOTIDE SEQUENCE [LARGE SCALE GENOMIC DNA]</scope>
    <source>
        <strain evidence="6">190</strain>
    </source>
</reference>
<dbReference type="EMBL" id="PVNP01000005">
    <property type="protein sequence ID" value="PRO75487.1"/>
    <property type="molecule type" value="Genomic_DNA"/>
</dbReference>
<keyword evidence="3" id="KW-0378">Hydrolase</keyword>
<protein>
    <submittedName>
        <fullName evidence="5">Beta-glucosidase</fullName>
    </submittedName>
</protein>
<keyword evidence="6" id="KW-1185">Reference proteome</keyword>
<dbReference type="AlphaFoldDB" id="A0A2S9VGA2"/>
<dbReference type="PRINTS" id="PR00133">
    <property type="entry name" value="GLHYDRLASE3"/>
</dbReference>
<evidence type="ECO:0000313" key="5">
    <source>
        <dbReference type="EMBL" id="PRO75487.1"/>
    </source>
</evidence>
<dbReference type="SMART" id="SM01217">
    <property type="entry name" value="Fn3_like"/>
    <property type="match status" value="1"/>
</dbReference>
<comment type="similarity">
    <text evidence="1">Belongs to the glycosyl hydrolase 3 family.</text>
</comment>
<dbReference type="SUPFAM" id="SSF56988">
    <property type="entry name" value="Anthrax protective antigen"/>
    <property type="match status" value="1"/>
</dbReference>
<dbReference type="SUPFAM" id="SSF51445">
    <property type="entry name" value="(Trans)glycosidases"/>
    <property type="match status" value="1"/>
</dbReference>
<evidence type="ECO:0000256" key="1">
    <source>
        <dbReference type="ARBA" id="ARBA00005336"/>
    </source>
</evidence>
<proteinExistence type="inferred from homology"/>
<dbReference type="GO" id="GO:0031222">
    <property type="term" value="P:arabinan catabolic process"/>
    <property type="evidence" value="ECO:0007669"/>
    <property type="project" value="TreeGrafter"/>
</dbReference>
<dbReference type="InterPro" id="IPR026891">
    <property type="entry name" value="Fn3-like"/>
</dbReference>
<sequence>MKLPIHKKSNTDLLAKCRLATWLTLALTLSACSESNTTNSVNESENSQTEQVLPYQDTSLPMNQRVNDLVGRMSLTEKVAQMYNDAPAIERLNVPAYDYWNEALHGVARAGEATVFPQAIGMAAMWDRELLNEIATVISDEGRAKHHAFKERGLSYRYTGLTYWSPNINIFRDPRWGRGQETYGEDPYLTGELGVAFISGLQGDDDTYLKTAATAKHFAVHNGPEVSRHSDDYVVSDKDLFETYLPAFEKAVVDADVEAVMCAYNRVNGAPACGSDRLLKEILRGSYQFDGHVMSDCGAIADFYDPRAHNVTRSPAAAAAWAVKSGTDLNCGTGRLSSYANLTFAVQKGFIEESLIDQAVGRLMMTRFKLGMFDPDSSVPFADIPLEVVGNEEHLALTQKASERSLVMLKNNGVLPLQPGVKVAVIGPNADNQDVLLGNYNGLPVNPVTVLQGIKNYTGNEAVPYAPGSALIDDIYGHWQILDDSVLFHHDESGELSPGVKVEYYAVAREAITDFSSLRVPARQTGSAVHSEVLNKLQMRPLRSPVSGKWLDDFALVARGQLVPQESGSYRFDGPGEVTLNGEVVNGAVELKAKQSYDFKVSHKVVSNPVSNTAGGLRAEWQLRWVNESKALQEEALAKAAAADVVVMAVGISPRIEGEEMPVKLEGFNYGDRTSIALPAEQQALIKAVEKLGKPVVLVNFSGSAMALNWEQQNVDAIIQAFYPGEATGTALARILWGEVNPSGRLPVTFYKNLDGFAPLDDYAMANRTYRYFEGDVLYAFGYGLGYSAMQYSNLQAPASLVSGEDLTLQVTLNNLGEQAASQVTQVYVSMPDAPVNTPKLSLKGFTRTEVGAGETQTVSLTLSADELVYINDRGQKVPYTGTLDVYMGDGQPGFGKPEKVAHTRIELQ</sequence>
<keyword evidence="2" id="KW-0732">Signal</keyword>
<accession>A0A2S9VGA2</accession>
<dbReference type="RefSeq" id="WP_105932882.1">
    <property type="nucleotide sequence ID" value="NZ_PVNP01000005.1"/>
</dbReference>
<evidence type="ECO:0000259" key="4">
    <source>
        <dbReference type="SMART" id="SM01217"/>
    </source>
</evidence>
<dbReference type="GO" id="GO:0009044">
    <property type="term" value="F:xylan 1,4-beta-xylosidase activity"/>
    <property type="evidence" value="ECO:0007669"/>
    <property type="project" value="InterPro"/>
</dbReference>
<dbReference type="PROSITE" id="PS51257">
    <property type="entry name" value="PROKAR_LIPOPROTEIN"/>
    <property type="match status" value="1"/>
</dbReference>